<accession>A0AAW5R680</accession>
<dbReference type="Proteomes" id="UP001320898">
    <property type="component" value="Unassembled WGS sequence"/>
</dbReference>
<dbReference type="PANTHER" id="PTHR48081">
    <property type="entry name" value="AB HYDROLASE SUPERFAMILY PROTEIN C4A8.06C"/>
    <property type="match status" value="1"/>
</dbReference>
<evidence type="ECO:0000313" key="3">
    <source>
        <dbReference type="EMBL" id="MCT8974890.1"/>
    </source>
</evidence>
<feature type="domain" description="Alpha/beta hydrolase fold-3" evidence="2">
    <location>
        <begin position="69"/>
        <end position="247"/>
    </location>
</feature>
<evidence type="ECO:0000313" key="4">
    <source>
        <dbReference type="Proteomes" id="UP001320898"/>
    </source>
</evidence>
<reference evidence="3 4" key="1">
    <citation type="submission" date="2022-04" db="EMBL/GenBank/DDBJ databases">
        <authorList>
            <person name="Ye Y.-Q."/>
            <person name="Du Z.-J."/>
        </authorList>
    </citation>
    <scope>NUCLEOTIDE SEQUENCE [LARGE SCALE GENOMIC DNA]</scope>
    <source>
        <strain evidence="3 4">A6E488</strain>
    </source>
</reference>
<proteinExistence type="predicted"/>
<dbReference type="PANTHER" id="PTHR48081:SF33">
    <property type="entry name" value="KYNURENINE FORMAMIDASE"/>
    <property type="match status" value="1"/>
</dbReference>
<keyword evidence="4" id="KW-1185">Reference proteome</keyword>
<sequence>MSGIDYEAEYNNRARVPGHPAIIEGWAADAAAFRETAAMEADFAYGPAARNRIDLFFPTDESRVERLAMFIHGGYWQGLDKSFFSHLAAGAVAHGVAVAVPGYTLCPDVGIGDIVEEMRLATRVLFDRFRVPVAVSGHSAGGHLAAALLATDWGANGPVVPGAQPISGLFELEPLIHTNLNAALRLDAAEAARQSPLFWPAPAGRRLHAWVGGDESGEFLRQSRVIAEDWAAAGVETAWHAVDGANHFTVIAPLADPDSAMTRDLVDLATPA</sequence>
<comment type="caution">
    <text evidence="3">The sequence shown here is derived from an EMBL/GenBank/DDBJ whole genome shotgun (WGS) entry which is preliminary data.</text>
</comment>
<dbReference type="InterPro" id="IPR050300">
    <property type="entry name" value="GDXG_lipolytic_enzyme"/>
</dbReference>
<keyword evidence="1 3" id="KW-0378">Hydrolase</keyword>
<dbReference type="Gene3D" id="3.40.50.1820">
    <property type="entry name" value="alpha/beta hydrolase"/>
    <property type="match status" value="1"/>
</dbReference>
<dbReference type="Pfam" id="PF07859">
    <property type="entry name" value="Abhydrolase_3"/>
    <property type="match status" value="1"/>
</dbReference>
<dbReference type="RefSeq" id="WP_261618479.1">
    <property type="nucleotide sequence ID" value="NZ_JALIDZ010000017.1"/>
</dbReference>
<dbReference type="AlphaFoldDB" id="A0AAW5R680"/>
<dbReference type="InterPro" id="IPR029058">
    <property type="entry name" value="AB_hydrolase_fold"/>
</dbReference>
<dbReference type="InterPro" id="IPR013094">
    <property type="entry name" value="AB_hydrolase_3"/>
</dbReference>
<name>A0AAW5R680_9HYPH</name>
<dbReference type="SUPFAM" id="SSF53474">
    <property type="entry name" value="alpha/beta-Hydrolases"/>
    <property type="match status" value="1"/>
</dbReference>
<evidence type="ECO:0000259" key="2">
    <source>
        <dbReference type="Pfam" id="PF07859"/>
    </source>
</evidence>
<evidence type="ECO:0000256" key="1">
    <source>
        <dbReference type="ARBA" id="ARBA00022801"/>
    </source>
</evidence>
<dbReference type="EMBL" id="JALIDZ010000017">
    <property type="protein sequence ID" value="MCT8974890.1"/>
    <property type="molecule type" value="Genomic_DNA"/>
</dbReference>
<protein>
    <submittedName>
        <fullName evidence="3">Alpha/beta hydrolase</fullName>
    </submittedName>
</protein>
<organism evidence="3 4">
    <name type="scientific">Microbaculum marinisediminis</name>
    <dbReference type="NCBI Taxonomy" id="2931392"/>
    <lineage>
        <taxon>Bacteria</taxon>
        <taxon>Pseudomonadati</taxon>
        <taxon>Pseudomonadota</taxon>
        <taxon>Alphaproteobacteria</taxon>
        <taxon>Hyphomicrobiales</taxon>
        <taxon>Tepidamorphaceae</taxon>
        <taxon>Microbaculum</taxon>
    </lineage>
</organism>
<dbReference type="GO" id="GO:0016787">
    <property type="term" value="F:hydrolase activity"/>
    <property type="evidence" value="ECO:0007669"/>
    <property type="project" value="UniProtKB-KW"/>
</dbReference>
<gene>
    <name evidence="3" type="ORF">MUB46_23780</name>
</gene>